<dbReference type="GO" id="GO:0016755">
    <property type="term" value="F:aminoacyltransferase activity"/>
    <property type="evidence" value="ECO:0007669"/>
    <property type="project" value="InterPro"/>
</dbReference>
<keyword evidence="8" id="KW-0012">Acyltransferase</keyword>
<evidence type="ECO:0000256" key="12">
    <source>
        <dbReference type="ARBA" id="ARBA00047483"/>
    </source>
</evidence>
<evidence type="ECO:0000256" key="6">
    <source>
        <dbReference type="ARBA" id="ARBA00022960"/>
    </source>
</evidence>
<dbReference type="PANTHER" id="PTHR36174">
    <property type="entry name" value="LIPID II:GLYCINE GLYCYLTRANSFERASE"/>
    <property type="match status" value="1"/>
</dbReference>
<dbReference type="GO" id="GO:0009252">
    <property type="term" value="P:peptidoglycan biosynthetic process"/>
    <property type="evidence" value="ECO:0007669"/>
    <property type="project" value="UniProtKB-KW"/>
</dbReference>
<dbReference type="InterPro" id="IPR016181">
    <property type="entry name" value="Acyl_CoA_acyltransferase"/>
</dbReference>
<evidence type="ECO:0000256" key="2">
    <source>
        <dbReference type="ARBA" id="ARBA00012466"/>
    </source>
</evidence>
<name>A0A2N8LDV2_9STRE</name>
<dbReference type="InterPro" id="IPR003447">
    <property type="entry name" value="FEMABX"/>
</dbReference>
<comment type="similarity">
    <text evidence="1">Belongs to the FemABX family.</text>
</comment>
<dbReference type="RefSeq" id="WP_102776928.1">
    <property type="nucleotide sequence ID" value="NZ_CBCSGP010000007.1"/>
</dbReference>
<evidence type="ECO:0000256" key="5">
    <source>
        <dbReference type="ARBA" id="ARBA00022679"/>
    </source>
</evidence>
<evidence type="ECO:0000313" key="13">
    <source>
        <dbReference type="EMBL" id="PND48336.1"/>
    </source>
</evidence>
<dbReference type="AlphaFoldDB" id="A0A2N8LDV2"/>
<keyword evidence="5" id="KW-0808">Transferase</keyword>
<evidence type="ECO:0000256" key="3">
    <source>
        <dbReference type="ARBA" id="ARBA00016236"/>
    </source>
</evidence>
<organism evidence="13 14">
    <name type="scientific">Streptococcus penaeicida</name>
    <dbReference type="NCBI Taxonomy" id="1765960"/>
    <lineage>
        <taxon>Bacteria</taxon>
        <taxon>Bacillati</taxon>
        <taxon>Bacillota</taxon>
        <taxon>Bacilli</taxon>
        <taxon>Lactobacillales</taxon>
        <taxon>Streptococcaceae</taxon>
        <taxon>Streptococcus</taxon>
    </lineage>
</organism>
<dbReference type="PROSITE" id="PS51191">
    <property type="entry name" value="FEMABX"/>
    <property type="match status" value="1"/>
</dbReference>
<dbReference type="GO" id="GO:0000166">
    <property type="term" value="F:nucleotide binding"/>
    <property type="evidence" value="ECO:0007669"/>
    <property type="project" value="InterPro"/>
</dbReference>
<dbReference type="GO" id="GO:0071555">
    <property type="term" value="P:cell wall organization"/>
    <property type="evidence" value="ECO:0007669"/>
    <property type="project" value="UniProtKB-KW"/>
</dbReference>
<dbReference type="SUPFAM" id="SSF46589">
    <property type="entry name" value="tRNA-binding arm"/>
    <property type="match status" value="1"/>
</dbReference>
<protein>
    <recommendedName>
        <fullName evidence="3">Aminoacyltransferase FemA</fullName>
        <ecNumber evidence="2">2.3.2.17</ecNumber>
    </recommendedName>
    <alternativeName>
        <fullName evidence="11">Factor essential for expression of methicillin resistance A</fullName>
    </alternativeName>
    <alternativeName>
        <fullName evidence="10">N-acetylmuramoyl-L-alanyl-D-glutamyl-L-lysyl-(N6-glycyl)-D-alanyl-D-alanine-diphosphoundecaprenyl-N-acetylglucosamine:glycine glycyltransferase</fullName>
    </alternativeName>
</protein>
<accession>A0A2N8LDV2</accession>
<evidence type="ECO:0000256" key="10">
    <source>
        <dbReference type="ARBA" id="ARBA00030706"/>
    </source>
</evidence>
<keyword evidence="14" id="KW-1185">Reference proteome</keyword>
<evidence type="ECO:0000256" key="4">
    <source>
        <dbReference type="ARBA" id="ARBA00022490"/>
    </source>
</evidence>
<keyword evidence="6" id="KW-0133">Cell shape</keyword>
<dbReference type="Gene3D" id="3.40.630.30">
    <property type="match status" value="2"/>
</dbReference>
<gene>
    <name evidence="13" type="ORF">AT575_01980</name>
</gene>
<evidence type="ECO:0000313" key="14">
    <source>
        <dbReference type="Proteomes" id="UP000235963"/>
    </source>
</evidence>
<reference evidence="13 14" key="1">
    <citation type="submission" date="2015-12" db="EMBL/GenBank/DDBJ databases">
        <title>Streptococcus penaeicida sp. nov.</title>
        <authorList>
            <person name="Gomez-Gil B."/>
            <person name="Morales-Covarrubias M."/>
        </authorList>
    </citation>
    <scope>NUCLEOTIDE SEQUENCE [LARGE SCALE GENOMIC DNA]</scope>
    <source>
        <strain evidence="13 14">CAIM 1838</strain>
    </source>
</reference>
<evidence type="ECO:0000256" key="9">
    <source>
        <dbReference type="ARBA" id="ARBA00023316"/>
    </source>
</evidence>
<evidence type="ECO:0000256" key="7">
    <source>
        <dbReference type="ARBA" id="ARBA00022984"/>
    </source>
</evidence>
<dbReference type="Gene3D" id="1.20.58.90">
    <property type="match status" value="1"/>
</dbReference>
<keyword evidence="9" id="KW-0961">Cell wall biogenesis/degradation</keyword>
<keyword evidence="4" id="KW-0963">Cytoplasm</keyword>
<dbReference type="PANTHER" id="PTHR36174:SF2">
    <property type="entry name" value="AMINOACYLTRANSFERASE FEMA"/>
    <property type="match status" value="1"/>
</dbReference>
<dbReference type="InterPro" id="IPR050644">
    <property type="entry name" value="PG_Glycine_Bridge_Synth"/>
</dbReference>
<dbReference type="GO" id="GO:0008360">
    <property type="term" value="P:regulation of cell shape"/>
    <property type="evidence" value="ECO:0007669"/>
    <property type="project" value="UniProtKB-KW"/>
</dbReference>
<sequence length="410" mass="47887">MPLVTLTKEAFEAFASQVEFRYFEQSANMSALLENRGYETEMKGFQDNDGQLQIVALLFTTPIAGGLHMEIHYGPLWKDESYLADFLKDLKSYAKSKKVMELVIKPYGHFRMFDDHGNPLTELDQNYIDLYQNLGFVHEQPQIGFDKHDWHYVKDLTDLTGKNLLKSFSKKGKPLVKKAKTFGIQIKKLKRDELIQFKEVTSSTSERRNYDDKPIEYYEYFYDAFNDKAEFLVATLNFKDYLTNLQKDQAKLAEKIQKLVADLEVNPNSEKKRNQHKEFSSQHQTFDVRIAEANEFIQKYGDQDVILAGSLFVFMEQEATYFFSGSYSEFNKFYAPAVLQEYVMLEAIQRGIKRYNLLGISGYFDGTDGVLGFKQNFNGHIEQTMGTFYYYPNPVKQKIIKTIKKILRRY</sequence>
<dbReference type="OrthoDB" id="2303924at2"/>
<dbReference type="Proteomes" id="UP000235963">
    <property type="component" value="Unassembled WGS sequence"/>
</dbReference>
<evidence type="ECO:0000256" key="1">
    <source>
        <dbReference type="ARBA" id="ARBA00009943"/>
    </source>
</evidence>
<dbReference type="EC" id="2.3.2.17" evidence="2"/>
<comment type="caution">
    <text evidence="13">The sequence shown here is derived from an EMBL/GenBank/DDBJ whole genome shotgun (WGS) entry which is preliminary data.</text>
</comment>
<dbReference type="SUPFAM" id="SSF55729">
    <property type="entry name" value="Acyl-CoA N-acyltransferases (Nat)"/>
    <property type="match status" value="2"/>
</dbReference>
<dbReference type="InterPro" id="IPR010978">
    <property type="entry name" value="tRNA-bd_arm"/>
</dbReference>
<keyword evidence="7" id="KW-0573">Peptidoglycan synthesis</keyword>
<dbReference type="EMBL" id="LOCM01000008">
    <property type="protein sequence ID" value="PND48336.1"/>
    <property type="molecule type" value="Genomic_DNA"/>
</dbReference>
<comment type="catalytic activity">
    <reaction evidence="12">
        <text>beta-D-GlcNAc-(1-&gt;4)-Mur2Ac(oyl-L-Ala-D-isoglutaminyl-L-Lys-(N(6)-Gly)-D-Ala-D-Ala)-di-trans,octa-cis-undecaprenyl diphosphate + 2 glycyl-tRNA(Gly) = MurNAc-L-Ala-D-isoglutaminyl-L-Lys-(N(6)-tri-Gly)-D-Ala-D-Ala-diphospho-di-trans,octa-cis-undecaprenyl-GlcNAc + 2 tRNA(Gly) + 2 H(+)</text>
        <dbReference type="Rhea" id="RHEA:30439"/>
        <dbReference type="Rhea" id="RHEA-COMP:9664"/>
        <dbReference type="Rhea" id="RHEA-COMP:9683"/>
        <dbReference type="ChEBI" id="CHEBI:15378"/>
        <dbReference type="ChEBI" id="CHEBI:62234"/>
        <dbReference type="ChEBI" id="CHEBI:62235"/>
        <dbReference type="ChEBI" id="CHEBI:78442"/>
        <dbReference type="ChEBI" id="CHEBI:78522"/>
        <dbReference type="EC" id="2.3.2.17"/>
    </reaction>
</comment>
<evidence type="ECO:0000256" key="11">
    <source>
        <dbReference type="ARBA" id="ARBA00032233"/>
    </source>
</evidence>
<evidence type="ECO:0000256" key="8">
    <source>
        <dbReference type="ARBA" id="ARBA00023315"/>
    </source>
</evidence>
<proteinExistence type="inferred from homology"/>
<dbReference type="Pfam" id="PF02388">
    <property type="entry name" value="FemAB"/>
    <property type="match status" value="1"/>
</dbReference>